<evidence type="ECO:0000313" key="12">
    <source>
        <dbReference type="Proteomes" id="UP000467840"/>
    </source>
</evidence>
<dbReference type="Pfam" id="PF00251">
    <property type="entry name" value="Glyco_hydro_32N"/>
    <property type="match status" value="1"/>
</dbReference>
<keyword evidence="7" id="KW-0326">Glycosidase</keyword>
<dbReference type="AlphaFoldDB" id="A0A6A6MUE8"/>
<gene>
    <name evidence="11" type="ORF">GH714_040331</name>
</gene>
<dbReference type="InterPro" id="IPR023296">
    <property type="entry name" value="Glyco_hydro_beta-prop_sf"/>
</dbReference>
<dbReference type="EC" id="3.2.1.26" evidence="3"/>
<dbReference type="InterPro" id="IPR021792">
    <property type="entry name" value="Beta-fructofuranosidase_N"/>
</dbReference>
<dbReference type="EMBL" id="JAAGAX010000005">
    <property type="protein sequence ID" value="KAF2315793.1"/>
    <property type="molecule type" value="Genomic_DNA"/>
</dbReference>
<evidence type="ECO:0000259" key="9">
    <source>
        <dbReference type="Pfam" id="PF00251"/>
    </source>
</evidence>
<dbReference type="PANTHER" id="PTHR31953">
    <property type="entry name" value="BETA-FRUCTOFURANOSIDASE, INSOLUBLE ISOENZYME CWINV1-RELATED"/>
    <property type="match status" value="1"/>
</dbReference>
<sequence>MLSAFGELNWRASQPPIHAPIRLSPCSNLYTPNSNLHRDPPENTYMDYPNSIVAEASNTEHAPYTPLQGQPSTVGPPTKLRPPLKVFSVTFASFIFLLSLVTLIINQSREPLQTPNKNPSPSTPKATSFAKREPRGVAEGVSAKSNPSFFSDGVSYNWTNAMLAWQRTAYHFQPHRNWMNGPLFYMGWYHLFYQYNPDSAVWGNITWGHAVSVDLIHWFYLPFAMVPDQWYDTNGVWTGSATLLPDGQIMMLYTGDTNDSVQVQNLAYPANLSDPLLIDWIKYPGNPVLVPQQELKPTNLGTRQQGGLDPMESGGSLSGQELMKPLAFHLCIKPPTSQPTSC</sequence>
<evidence type="ECO:0000256" key="2">
    <source>
        <dbReference type="ARBA" id="ARBA00009902"/>
    </source>
</evidence>
<dbReference type="InterPro" id="IPR013148">
    <property type="entry name" value="Glyco_hydro_32_N"/>
</dbReference>
<accession>A0A6A6MUE8</accession>
<dbReference type="GO" id="GO:0005775">
    <property type="term" value="C:vacuolar lumen"/>
    <property type="evidence" value="ECO:0007669"/>
    <property type="project" value="UniProtKB-SubCell"/>
</dbReference>
<evidence type="ECO:0000256" key="1">
    <source>
        <dbReference type="ARBA" id="ARBA00004410"/>
    </source>
</evidence>
<evidence type="ECO:0000256" key="5">
    <source>
        <dbReference type="ARBA" id="ARBA00022801"/>
    </source>
</evidence>
<evidence type="ECO:0000259" key="10">
    <source>
        <dbReference type="Pfam" id="PF11837"/>
    </source>
</evidence>
<dbReference type="InterPro" id="IPR050551">
    <property type="entry name" value="Fructan_Metab_Enzymes"/>
</dbReference>
<evidence type="ECO:0000256" key="3">
    <source>
        <dbReference type="ARBA" id="ARBA00012758"/>
    </source>
</evidence>
<dbReference type="GO" id="GO:0005975">
    <property type="term" value="P:carbohydrate metabolic process"/>
    <property type="evidence" value="ECO:0007669"/>
    <property type="project" value="InterPro"/>
</dbReference>
<dbReference type="GO" id="GO:0004564">
    <property type="term" value="F:beta-fructofuranosidase activity"/>
    <property type="evidence" value="ECO:0007669"/>
    <property type="project" value="UniProtKB-EC"/>
</dbReference>
<evidence type="ECO:0000256" key="6">
    <source>
        <dbReference type="ARBA" id="ARBA00023145"/>
    </source>
</evidence>
<evidence type="ECO:0000256" key="8">
    <source>
        <dbReference type="SAM" id="MobiDB-lite"/>
    </source>
</evidence>
<dbReference type="Gene3D" id="2.115.10.20">
    <property type="entry name" value="Glycosyl hydrolase domain, family 43"/>
    <property type="match status" value="1"/>
</dbReference>
<dbReference type="SUPFAM" id="SSF75005">
    <property type="entry name" value="Arabinanase/levansucrase/invertase"/>
    <property type="match status" value="1"/>
</dbReference>
<feature type="compositionally biased region" description="Polar residues" evidence="8">
    <location>
        <begin position="111"/>
        <end position="126"/>
    </location>
</feature>
<comment type="caution">
    <text evidence="11">The sequence shown here is derived from an EMBL/GenBank/DDBJ whole genome shotgun (WGS) entry which is preliminary data.</text>
</comment>
<evidence type="ECO:0000256" key="7">
    <source>
        <dbReference type="ARBA" id="ARBA00023295"/>
    </source>
</evidence>
<comment type="similarity">
    <text evidence="2">Belongs to the glycosyl hydrolase 32 family.</text>
</comment>
<keyword evidence="5" id="KW-0378">Hydrolase</keyword>
<feature type="domain" description="Beta-fructofuranosidase N-terminal" evidence="10">
    <location>
        <begin position="64"/>
        <end position="163"/>
    </location>
</feature>
<feature type="region of interest" description="Disordered" evidence="8">
    <location>
        <begin position="111"/>
        <end position="135"/>
    </location>
</feature>
<evidence type="ECO:0000313" key="11">
    <source>
        <dbReference type="EMBL" id="KAF2315793.1"/>
    </source>
</evidence>
<feature type="domain" description="Glycosyl hydrolase family 32 N-terminal" evidence="9">
    <location>
        <begin position="171"/>
        <end position="293"/>
    </location>
</feature>
<organism evidence="11 12">
    <name type="scientific">Hevea brasiliensis</name>
    <name type="common">Para rubber tree</name>
    <name type="synonym">Siphonia brasiliensis</name>
    <dbReference type="NCBI Taxonomy" id="3981"/>
    <lineage>
        <taxon>Eukaryota</taxon>
        <taxon>Viridiplantae</taxon>
        <taxon>Streptophyta</taxon>
        <taxon>Embryophyta</taxon>
        <taxon>Tracheophyta</taxon>
        <taxon>Spermatophyta</taxon>
        <taxon>Magnoliopsida</taxon>
        <taxon>eudicotyledons</taxon>
        <taxon>Gunneridae</taxon>
        <taxon>Pentapetalae</taxon>
        <taxon>rosids</taxon>
        <taxon>fabids</taxon>
        <taxon>Malpighiales</taxon>
        <taxon>Euphorbiaceae</taxon>
        <taxon>Crotonoideae</taxon>
        <taxon>Micrandreae</taxon>
        <taxon>Hevea</taxon>
    </lineage>
</organism>
<dbReference type="SMART" id="SM00640">
    <property type="entry name" value="Glyco_32"/>
    <property type="match status" value="1"/>
</dbReference>
<name>A0A6A6MUE8_HEVBR</name>
<dbReference type="Proteomes" id="UP000467840">
    <property type="component" value="Chromosome 15"/>
</dbReference>
<keyword evidence="6" id="KW-0865">Zymogen</keyword>
<proteinExistence type="inferred from homology"/>
<dbReference type="Pfam" id="PF11837">
    <property type="entry name" value="INV_N"/>
    <property type="match status" value="1"/>
</dbReference>
<protein>
    <recommendedName>
        <fullName evidence="3">beta-fructofuranosidase</fullName>
        <ecNumber evidence="3">3.2.1.26</ecNumber>
    </recommendedName>
</protein>
<evidence type="ECO:0000256" key="4">
    <source>
        <dbReference type="ARBA" id="ARBA00022554"/>
    </source>
</evidence>
<dbReference type="InterPro" id="IPR001362">
    <property type="entry name" value="Glyco_hydro_32"/>
</dbReference>
<keyword evidence="12" id="KW-1185">Reference proteome</keyword>
<keyword evidence="4" id="KW-0926">Vacuole</keyword>
<comment type="subcellular location">
    <subcellularLocation>
        <location evidence="1">Vacuole lumen</location>
    </subcellularLocation>
</comment>
<reference evidence="11 12" key="1">
    <citation type="journal article" date="2020" name="Mol. Plant">
        <title>The Chromosome-Based Rubber Tree Genome Provides New Insights into Spurge Genome Evolution and Rubber Biosynthesis.</title>
        <authorList>
            <person name="Liu J."/>
            <person name="Shi C."/>
            <person name="Shi C.C."/>
            <person name="Li W."/>
            <person name="Zhang Q.J."/>
            <person name="Zhang Y."/>
            <person name="Li K."/>
            <person name="Lu H.F."/>
            <person name="Shi C."/>
            <person name="Zhu S.T."/>
            <person name="Xiao Z.Y."/>
            <person name="Nan H."/>
            <person name="Yue Y."/>
            <person name="Zhu X.G."/>
            <person name="Wu Y."/>
            <person name="Hong X.N."/>
            <person name="Fan G.Y."/>
            <person name="Tong Y."/>
            <person name="Zhang D."/>
            <person name="Mao C.L."/>
            <person name="Liu Y.L."/>
            <person name="Hao S.J."/>
            <person name="Liu W.Q."/>
            <person name="Lv M.Q."/>
            <person name="Zhang H.B."/>
            <person name="Liu Y."/>
            <person name="Hu-Tang G.R."/>
            <person name="Wang J.P."/>
            <person name="Wang J.H."/>
            <person name="Sun Y.H."/>
            <person name="Ni S.B."/>
            <person name="Chen W.B."/>
            <person name="Zhang X.C."/>
            <person name="Jiao Y.N."/>
            <person name="Eichler E.E."/>
            <person name="Li G.H."/>
            <person name="Liu X."/>
            <person name="Gao L.Z."/>
        </authorList>
    </citation>
    <scope>NUCLEOTIDE SEQUENCE [LARGE SCALE GENOMIC DNA]</scope>
    <source>
        <strain evidence="12">cv. GT1</strain>
        <tissue evidence="11">Leaf</tissue>
    </source>
</reference>